<evidence type="ECO:0000313" key="3">
    <source>
        <dbReference type="Proteomes" id="UP000634455"/>
    </source>
</evidence>
<sequence>MIRKIFLDHPQSVDESYLEHFMFALGFSMKLFGAAFAALIHAFVPVACEKTASKTVATLYAKTHNRGA</sequence>
<dbReference type="EMBL" id="BMZF01000001">
    <property type="protein sequence ID" value="GHA40866.1"/>
    <property type="molecule type" value="Genomic_DNA"/>
</dbReference>
<dbReference type="Proteomes" id="UP000634455">
    <property type="component" value="Unassembled WGS sequence"/>
</dbReference>
<gene>
    <name evidence="2" type="ORF">GCM10008927_01370</name>
</gene>
<accession>A0ABQ3CTJ4</accession>
<name>A0ABQ3CTJ4_9RHOB</name>
<keyword evidence="1" id="KW-0472">Membrane</keyword>
<keyword evidence="1" id="KW-1133">Transmembrane helix</keyword>
<protein>
    <recommendedName>
        <fullName evidence="4">Type 1 capsular polysaccharide biosynthesis protein J</fullName>
    </recommendedName>
</protein>
<keyword evidence="1" id="KW-0812">Transmembrane</keyword>
<keyword evidence="3" id="KW-1185">Reference proteome</keyword>
<organism evidence="2 3">
    <name type="scientific">Paramylibacter ulvae</name>
    <dbReference type="NCBI Taxonomy" id="1651968"/>
    <lineage>
        <taxon>Bacteria</taxon>
        <taxon>Pseudomonadati</taxon>
        <taxon>Pseudomonadota</taxon>
        <taxon>Alphaproteobacteria</taxon>
        <taxon>Rhodobacterales</taxon>
        <taxon>Paracoccaceae</taxon>
        <taxon>Paramylibacter</taxon>
    </lineage>
</organism>
<dbReference type="RefSeq" id="WP_189638654.1">
    <property type="nucleotide sequence ID" value="NZ_BMZF01000001.1"/>
</dbReference>
<dbReference type="Pfam" id="PF19883">
    <property type="entry name" value="DUF6356"/>
    <property type="match status" value="1"/>
</dbReference>
<comment type="caution">
    <text evidence="2">The sequence shown here is derived from an EMBL/GenBank/DDBJ whole genome shotgun (WGS) entry which is preliminary data.</text>
</comment>
<evidence type="ECO:0000313" key="2">
    <source>
        <dbReference type="EMBL" id="GHA40866.1"/>
    </source>
</evidence>
<reference evidence="3" key="1">
    <citation type="journal article" date="2019" name="Int. J. Syst. Evol. Microbiol.">
        <title>The Global Catalogue of Microorganisms (GCM) 10K type strain sequencing project: providing services to taxonomists for standard genome sequencing and annotation.</title>
        <authorList>
            <consortium name="The Broad Institute Genomics Platform"/>
            <consortium name="The Broad Institute Genome Sequencing Center for Infectious Disease"/>
            <person name="Wu L."/>
            <person name="Ma J."/>
        </authorList>
    </citation>
    <scope>NUCLEOTIDE SEQUENCE [LARGE SCALE GENOMIC DNA]</scope>
    <source>
        <strain evidence="3">KCTC 32465</strain>
    </source>
</reference>
<dbReference type="InterPro" id="IPR045936">
    <property type="entry name" value="DUF6356"/>
</dbReference>
<evidence type="ECO:0008006" key="4">
    <source>
        <dbReference type="Google" id="ProtNLM"/>
    </source>
</evidence>
<evidence type="ECO:0000256" key="1">
    <source>
        <dbReference type="SAM" id="Phobius"/>
    </source>
</evidence>
<proteinExistence type="predicted"/>
<feature type="transmembrane region" description="Helical" evidence="1">
    <location>
        <begin position="21"/>
        <end position="44"/>
    </location>
</feature>